<dbReference type="HOGENOM" id="CLU_057217_0_0_1"/>
<dbReference type="Gene3D" id="2.30.22.10">
    <property type="entry name" value="Head domain of nucleotide exchange factor GrpE"/>
    <property type="match status" value="1"/>
</dbReference>
<dbReference type="HAMAP" id="MF_01151">
    <property type="entry name" value="GrpE"/>
    <property type="match status" value="1"/>
</dbReference>
<dbReference type="CDD" id="cd00446">
    <property type="entry name" value="GrpE"/>
    <property type="match status" value="1"/>
</dbReference>
<keyword evidence="8" id="KW-1185">Reference proteome</keyword>
<dbReference type="GO" id="GO:0001405">
    <property type="term" value="C:PAM complex, Tim23 associated import motor"/>
    <property type="evidence" value="ECO:0007669"/>
    <property type="project" value="TreeGrafter"/>
</dbReference>
<dbReference type="OrthoDB" id="201635at2759"/>
<dbReference type="SUPFAM" id="SSF51064">
    <property type="entry name" value="Head domain of nucleotide exchange factor GrpE"/>
    <property type="match status" value="1"/>
</dbReference>
<accession>A0A067M7A8</accession>
<dbReference type="PANTHER" id="PTHR21237">
    <property type="entry name" value="GRPE PROTEIN"/>
    <property type="match status" value="1"/>
</dbReference>
<dbReference type="PROSITE" id="PS01071">
    <property type="entry name" value="GRPE"/>
    <property type="match status" value="1"/>
</dbReference>
<sequence>MNPSRTLHLLRAAARASVPRHAQPHPRLFAPTLSPFARTRPFSASVARWGEDAAPSEAPKKEGEAPAEPKDDLAEKLKAKDAEIADLTSRLRYAQADFINLQKMSAREKDQAREFAISKFAKDLLTTVDVLRMALKSVPEAARSDADANPRLVELYTGVDMTLRELTQTLERHGVTQNDPLGEKFDPNVHEALYSVPAPPGKEPGTVIDVQKIGYSLKGRTIRAAQVGIAADN</sequence>
<dbReference type="GO" id="GO:0042803">
    <property type="term" value="F:protein homodimerization activity"/>
    <property type="evidence" value="ECO:0007669"/>
    <property type="project" value="InterPro"/>
</dbReference>
<gene>
    <name evidence="7" type="ORF">BOTBODRAFT_57983</name>
</gene>
<dbReference type="PANTHER" id="PTHR21237:SF23">
    <property type="entry name" value="GRPE PROTEIN HOMOLOG, MITOCHONDRIAL"/>
    <property type="match status" value="1"/>
</dbReference>
<comment type="function">
    <text evidence="4">Essential component of the PAM complex, a complex required for the translocation of transit peptide-containing proteins from the inner membrane into the mitochondrial matrix in an ATP-dependent manner.</text>
</comment>
<feature type="region of interest" description="Disordered" evidence="6">
    <location>
        <begin position="49"/>
        <end position="71"/>
    </location>
</feature>
<evidence type="ECO:0000256" key="2">
    <source>
        <dbReference type="ARBA" id="ARBA00009054"/>
    </source>
</evidence>
<dbReference type="GO" id="GO:0030150">
    <property type="term" value="P:protein import into mitochondrial matrix"/>
    <property type="evidence" value="ECO:0007669"/>
    <property type="project" value="TreeGrafter"/>
</dbReference>
<evidence type="ECO:0000256" key="5">
    <source>
        <dbReference type="RuleBase" id="RU004478"/>
    </source>
</evidence>
<proteinExistence type="inferred from homology"/>
<dbReference type="GO" id="GO:0051082">
    <property type="term" value="F:unfolded protein binding"/>
    <property type="evidence" value="ECO:0007669"/>
    <property type="project" value="TreeGrafter"/>
</dbReference>
<feature type="compositionally biased region" description="Basic and acidic residues" evidence="6">
    <location>
        <begin position="58"/>
        <end position="71"/>
    </location>
</feature>
<dbReference type="PRINTS" id="PR00773">
    <property type="entry name" value="GRPEPROTEIN"/>
</dbReference>
<dbReference type="Gene3D" id="3.90.20.20">
    <property type="match status" value="1"/>
</dbReference>
<dbReference type="FunCoup" id="A0A067M7A8">
    <property type="interactions" value="184"/>
</dbReference>
<dbReference type="EMBL" id="KL198066">
    <property type="protein sequence ID" value="KDQ10595.1"/>
    <property type="molecule type" value="Genomic_DNA"/>
</dbReference>
<dbReference type="InterPro" id="IPR013805">
    <property type="entry name" value="GrpE_CC"/>
</dbReference>
<evidence type="ECO:0000256" key="4">
    <source>
        <dbReference type="RuleBase" id="RU000640"/>
    </source>
</evidence>
<dbReference type="GO" id="GO:0006457">
    <property type="term" value="P:protein folding"/>
    <property type="evidence" value="ECO:0007669"/>
    <property type="project" value="InterPro"/>
</dbReference>
<dbReference type="STRING" id="930990.A0A067M7A8"/>
<keyword evidence="3 4" id="KW-0143">Chaperone</keyword>
<dbReference type="GO" id="GO:0000774">
    <property type="term" value="F:adenyl-nucleotide exchange factor activity"/>
    <property type="evidence" value="ECO:0007669"/>
    <property type="project" value="InterPro"/>
</dbReference>
<dbReference type="Pfam" id="PF01025">
    <property type="entry name" value="GrpE"/>
    <property type="match status" value="1"/>
</dbReference>
<evidence type="ECO:0000313" key="8">
    <source>
        <dbReference type="Proteomes" id="UP000027195"/>
    </source>
</evidence>
<dbReference type="InterPro" id="IPR009012">
    <property type="entry name" value="GrpE_head"/>
</dbReference>
<dbReference type="FunFam" id="2.30.22.10:FF:000002">
    <property type="entry name" value="GrpE protein homolog"/>
    <property type="match status" value="1"/>
</dbReference>
<evidence type="ECO:0000256" key="6">
    <source>
        <dbReference type="SAM" id="MobiDB-lite"/>
    </source>
</evidence>
<comment type="subcellular location">
    <subcellularLocation>
        <location evidence="1 4">Mitochondrion matrix</location>
    </subcellularLocation>
</comment>
<dbReference type="AlphaFoldDB" id="A0A067M7A8"/>
<evidence type="ECO:0000256" key="3">
    <source>
        <dbReference type="ARBA" id="ARBA00023186"/>
    </source>
</evidence>
<organism evidence="7 8">
    <name type="scientific">Botryobasidium botryosum (strain FD-172 SS1)</name>
    <dbReference type="NCBI Taxonomy" id="930990"/>
    <lineage>
        <taxon>Eukaryota</taxon>
        <taxon>Fungi</taxon>
        <taxon>Dikarya</taxon>
        <taxon>Basidiomycota</taxon>
        <taxon>Agaricomycotina</taxon>
        <taxon>Agaricomycetes</taxon>
        <taxon>Cantharellales</taxon>
        <taxon>Botryobasidiaceae</taxon>
        <taxon>Botryobasidium</taxon>
    </lineage>
</organism>
<dbReference type="GO" id="GO:0051087">
    <property type="term" value="F:protein-folding chaperone binding"/>
    <property type="evidence" value="ECO:0007669"/>
    <property type="project" value="InterPro"/>
</dbReference>
<dbReference type="InParanoid" id="A0A067M7A8"/>
<dbReference type="SUPFAM" id="SSF58014">
    <property type="entry name" value="Coiled-coil domain of nucleotide exchange factor GrpE"/>
    <property type="match status" value="1"/>
</dbReference>
<protein>
    <recommendedName>
        <fullName evidence="4">GrpE protein homolog</fullName>
    </recommendedName>
</protein>
<name>A0A067M7A8_BOTB1</name>
<dbReference type="InterPro" id="IPR000740">
    <property type="entry name" value="GrpE"/>
</dbReference>
<keyword evidence="4" id="KW-0496">Mitochondrion</keyword>
<comment type="similarity">
    <text evidence="2 5">Belongs to the GrpE family.</text>
</comment>
<dbReference type="Proteomes" id="UP000027195">
    <property type="component" value="Unassembled WGS sequence"/>
</dbReference>
<evidence type="ECO:0000313" key="7">
    <source>
        <dbReference type="EMBL" id="KDQ10595.1"/>
    </source>
</evidence>
<reference evidence="8" key="1">
    <citation type="journal article" date="2014" name="Proc. Natl. Acad. Sci. U.S.A.">
        <title>Extensive sampling of basidiomycete genomes demonstrates inadequacy of the white-rot/brown-rot paradigm for wood decay fungi.</title>
        <authorList>
            <person name="Riley R."/>
            <person name="Salamov A.A."/>
            <person name="Brown D.W."/>
            <person name="Nagy L.G."/>
            <person name="Floudas D."/>
            <person name="Held B.W."/>
            <person name="Levasseur A."/>
            <person name="Lombard V."/>
            <person name="Morin E."/>
            <person name="Otillar R."/>
            <person name="Lindquist E.A."/>
            <person name="Sun H."/>
            <person name="LaButti K.M."/>
            <person name="Schmutz J."/>
            <person name="Jabbour D."/>
            <person name="Luo H."/>
            <person name="Baker S.E."/>
            <person name="Pisabarro A.G."/>
            <person name="Walton J.D."/>
            <person name="Blanchette R.A."/>
            <person name="Henrissat B."/>
            <person name="Martin F."/>
            <person name="Cullen D."/>
            <person name="Hibbett D.S."/>
            <person name="Grigoriev I.V."/>
        </authorList>
    </citation>
    <scope>NUCLEOTIDE SEQUENCE [LARGE SCALE GENOMIC DNA]</scope>
    <source>
        <strain evidence="8">FD-172 SS1</strain>
    </source>
</reference>
<evidence type="ECO:0000256" key="1">
    <source>
        <dbReference type="ARBA" id="ARBA00004305"/>
    </source>
</evidence>